<protein>
    <submittedName>
        <fullName evidence="1">Uncharacterized protein</fullName>
    </submittedName>
</protein>
<organism evidence="1">
    <name type="scientific">uncultured marine virus</name>
    <dbReference type="NCBI Taxonomy" id="186617"/>
    <lineage>
        <taxon>Viruses</taxon>
        <taxon>environmental samples</taxon>
    </lineage>
</organism>
<name>A0A0F7L096_9VIRU</name>
<reference evidence="1" key="2">
    <citation type="submission" date="2015-03" db="EMBL/GenBank/DDBJ databases">
        <authorList>
            <person name="Chow C.-E.T."/>
            <person name="Winget D.M."/>
            <person name="White R.A.III."/>
            <person name="Hallam S.J."/>
            <person name="Suttle C.A."/>
        </authorList>
    </citation>
    <scope>NUCLEOTIDE SEQUENCE</scope>
    <source>
        <strain evidence="1">Anoxic3_1</strain>
    </source>
</reference>
<sequence>MQMLKHTNKGTTLGRRESVVCLPCHASAHLQLGRFTRLSRRADKDHPEVRAKVVGCNRDRSALAGQCCT</sequence>
<evidence type="ECO:0000313" key="1">
    <source>
        <dbReference type="EMBL" id="AKH45934.1"/>
    </source>
</evidence>
<proteinExistence type="predicted"/>
<dbReference type="EMBL" id="KR029577">
    <property type="protein sequence ID" value="AKH45934.1"/>
    <property type="molecule type" value="Genomic_DNA"/>
</dbReference>
<accession>A0A0F7L096</accession>
<reference evidence="1" key="1">
    <citation type="journal article" date="2015" name="Front. Microbiol.">
        <title>Combining genomic sequencing methods to explore viral diversity and reveal potential virus-host interactions.</title>
        <authorList>
            <person name="Chow C.E."/>
            <person name="Winget D.M."/>
            <person name="White R.A.III."/>
            <person name="Hallam S.J."/>
            <person name="Suttle C.A."/>
        </authorList>
    </citation>
    <scope>NUCLEOTIDE SEQUENCE</scope>
    <source>
        <strain evidence="1">Anoxic3_1</strain>
    </source>
</reference>